<dbReference type="EMBL" id="CAJPWZ010003102">
    <property type="protein sequence ID" value="CAG2251907.1"/>
    <property type="molecule type" value="Genomic_DNA"/>
</dbReference>
<keyword evidence="3" id="KW-1185">Reference proteome</keyword>
<organism evidence="2 3">
    <name type="scientific">Mytilus edulis</name>
    <name type="common">Blue mussel</name>
    <dbReference type="NCBI Taxonomy" id="6550"/>
    <lineage>
        <taxon>Eukaryota</taxon>
        <taxon>Metazoa</taxon>
        <taxon>Spiralia</taxon>
        <taxon>Lophotrochozoa</taxon>
        <taxon>Mollusca</taxon>
        <taxon>Bivalvia</taxon>
        <taxon>Autobranchia</taxon>
        <taxon>Pteriomorphia</taxon>
        <taxon>Mytilida</taxon>
        <taxon>Mytiloidea</taxon>
        <taxon>Mytilidae</taxon>
        <taxon>Mytilinae</taxon>
        <taxon>Mytilus</taxon>
    </lineage>
</organism>
<evidence type="ECO:0000313" key="3">
    <source>
        <dbReference type="Proteomes" id="UP000683360"/>
    </source>
</evidence>
<name>A0A8S3V2E5_MYTED</name>
<reference evidence="2" key="1">
    <citation type="submission" date="2021-03" db="EMBL/GenBank/DDBJ databases">
        <authorList>
            <person name="Bekaert M."/>
        </authorList>
    </citation>
    <scope>NUCLEOTIDE SEQUENCE</scope>
</reference>
<proteinExistence type="predicted"/>
<feature type="region of interest" description="Disordered" evidence="1">
    <location>
        <begin position="264"/>
        <end position="327"/>
    </location>
</feature>
<feature type="compositionally biased region" description="Basic and acidic residues" evidence="1">
    <location>
        <begin position="301"/>
        <end position="320"/>
    </location>
</feature>
<protein>
    <submittedName>
        <fullName evidence="2">Uncharacterized protein</fullName>
    </submittedName>
</protein>
<gene>
    <name evidence="2" type="ORF">MEDL_63571</name>
</gene>
<dbReference type="AlphaFoldDB" id="A0A8S3V2E5"/>
<dbReference type="Proteomes" id="UP000683360">
    <property type="component" value="Unassembled WGS sequence"/>
</dbReference>
<evidence type="ECO:0000313" key="2">
    <source>
        <dbReference type="EMBL" id="CAG2251907.1"/>
    </source>
</evidence>
<dbReference type="OrthoDB" id="6073733at2759"/>
<sequence>MEYKLSTAIAEDRFNDHRAISYDKDDIKRTNIHRSQYFTSDNNSLHKAPNIHIQRKQLNNFGVKVTKQAVIYHGFFFRNLCGKDRFYQEFNVCKKNKTAVINCLTLLSERGLLGRREILINGAHGLGIRFLTGGLVYASVYHEIKAGCKKSQLIRRMKSCIHKNGKTSVCLTKLQQQGLIGPGEIFRRLVVYKIKKVKGTNLRTKGHLKAAIKHHRRPISLKFKNGRLIHGGKGYYGDEEHISHRIKSVDEYLRQLAKLASRHAKEKANSKTIYSNSMSSDGSQVHRTYVKTAKKTNRKQHLNDVKHTVDKISKESDENHGYGSSEE</sequence>
<feature type="compositionally biased region" description="Basic residues" evidence="1">
    <location>
        <begin position="288"/>
        <end position="300"/>
    </location>
</feature>
<comment type="caution">
    <text evidence="2">The sequence shown here is derived from an EMBL/GenBank/DDBJ whole genome shotgun (WGS) entry which is preliminary data.</text>
</comment>
<feature type="compositionally biased region" description="Polar residues" evidence="1">
    <location>
        <begin position="270"/>
        <end position="286"/>
    </location>
</feature>
<accession>A0A8S3V2E5</accession>
<evidence type="ECO:0000256" key="1">
    <source>
        <dbReference type="SAM" id="MobiDB-lite"/>
    </source>
</evidence>